<comment type="similarity">
    <text evidence="2">Belongs to the hyi family.</text>
</comment>
<feature type="domain" description="Xylose isomerase-like TIM barrel" evidence="4">
    <location>
        <begin position="21"/>
        <end position="254"/>
    </location>
</feature>
<dbReference type="Proteomes" id="UP000078272">
    <property type="component" value="Unassembled WGS sequence"/>
</dbReference>
<dbReference type="InterPro" id="IPR026040">
    <property type="entry name" value="HyI-like"/>
</dbReference>
<sequence>MPRFAANLTMMFNEVPFLERFAEAASAGFAGVEFLFPYEWEAAAIADRLRRYGLTQALFNMPPGDWAAGERGLACLPGREAEFAAGVETALAYARALGCERLHAMAGLLPAGMERERALDLYRRNIASAARRLADEGMTLLIEPINTRDMPGYLLNHQREGHEIVGEIGLPNLKVQMDFYHAQIMDGDVWRLFETCRSTVGHIQIASVPERHEPDRGELNYPWLFGQLDEAGYDGWVGCEYRPRGTTQGGLGWFSAVAGMQTE</sequence>
<dbReference type="EMBL" id="LDPZ01000053">
    <property type="protein sequence ID" value="KTQ85803.1"/>
    <property type="molecule type" value="Genomic_DNA"/>
</dbReference>
<protein>
    <submittedName>
        <fullName evidence="5">Hydroxypyruvate isomerase</fullName>
    </submittedName>
</protein>
<dbReference type="AlphaFoldDB" id="A0A175R445"/>
<evidence type="ECO:0000256" key="2">
    <source>
        <dbReference type="PIRNR" id="PIRNR006241"/>
    </source>
</evidence>
<dbReference type="FunFam" id="3.20.20.150:FF:000007">
    <property type="entry name" value="Hydroxypyruvate isomerase"/>
    <property type="match status" value="1"/>
</dbReference>
<dbReference type="InterPro" id="IPR013022">
    <property type="entry name" value="Xyl_isomerase-like_TIM-brl"/>
</dbReference>
<dbReference type="SUPFAM" id="SSF51658">
    <property type="entry name" value="Xylose isomerase-like"/>
    <property type="match status" value="1"/>
</dbReference>
<dbReference type="RefSeq" id="WP_058636295.1">
    <property type="nucleotide sequence ID" value="NZ_LDPZ01000053.1"/>
</dbReference>
<proteinExistence type="inferred from homology"/>
<evidence type="ECO:0000259" key="4">
    <source>
        <dbReference type="Pfam" id="PF01261"/>
    </source>
</evidence>
<dbReference type="InterPro" id="IPR036237">
    <property type="entry name" value="Xyl_isomerase-like_sf"/>
</dbReference>
<feature type="active site" description="Proton donor/acceptor" evidence="3">
    <location>
        <position position="143"/>
    </location>
</feature>
<keyword evidence="1 2" id="KW-0413">Isomerase</keyword>
<keyword evidence="5" id="KW-0670">Pyruvate</keyword>
<dbReference type="PANTHER" id="PTHR43489:SF6">
    <property type="entry name" value="HYDROXYPYRUVATE ISOMERASE-RELATED"/>
    <property type="match status" value="1"/>
</dbReference>
<gene>
    <name evidence="5" type="ORF">NS226_18960</name>
</gene>
<dbReference type="Gene3D" id="3.20.20.150">
    <property type="entry name" value="Divalent-metal-dependent TIM barrel enzymes"/>
    <property type="match status" value="1"/>
</dbReference>
<dbReference type="GO" id="GO:0046487">
    <property type="term" value="P:glyoxylate metabolic process"/>
    <property type="evidence" value="ECO:0007669"/>
    <property type="project" value="TreeGrafter"/>
</dbReference>
<comment type="caution">
    <text evidence="5">The sequence shown here is derived from an EMBL/GenBank/DDBJ whole genome shotgun (WGS) entry which is preliminary data.</text>
</comment>
<dbReference type="PIRSF" id="PIRSF006241">
    <property type="entry name" value="HyI"/>
    <property type="match status" value="1"/>
</dbReference>
<evidence type="ECO:0000313" key="5">
    <source>
        <dbReference type="EMBL" id="KTQ85803.1"/>
    </source>
</evidence>
<evidence type="ECO:0000313" key="6">
    <source>
        <dbReference type="Proteomes" id="UP000078272"/>
    </source>
</evidence>
<evidence type="ECO:0000256" key="3">
    <source>
        <dbReference type="PIRSR" id="PIRSR006241-50"/>
    </source>
</evidence>
<dbReference type="OrthoDB" id="9786584at2"/>
<accession>A0A175R445</accession>
<name>A0A175R445_9HYPH</name>
<dbReference type="PATRIC" id="fig|401562.3.peg.3903"/>
<dbReference type="InterPro" id="IPR053398">
    <property type="entry name" value="HPT_OtnI_isomerases"/>
</dbReference>
<dbReference type="Pfam" id="PF01261">
    <property type="entry name" value="AP_endonuc_2"/>
    <property type="match status" value="1"/>
</dbReference>
<dbReference type="PANTHER" id="PTHR43489">
    <property type="entry name" value="ISOMERASE"/>
    <property type="match status" value="1"/>
</dbReference>
<feature type="active site" description="Proton donor/acceptor" evidence="3">
    <location>
        <position position="240"/>
    </location>
</feature>
<organism evidence="5 6">
    <name type="scientific">Aureimonas ureilytica</name>
    <dbReference type="NCBI Taxonomy" id="401562"/>
    <lineage>
        <taxon>Bacteria</taxon>
        <taxon>Pseudomonadati</taxon>
        <taxon>Pseudomonadota</taxon>
        <taxon>Alphaproteobacteria</taxon>
        <taxon>Hyphomicrobiales</taxon>
        <taxon>Aurantimonadaceae</taxon>
        <taxon>Aureimonas</taxon>
    </lineage>
</organism>
<dbReference type="GO" id="GO:0008903">
    <property type="term" value="F:hydroxypyruvate isomerase activity"/>
    <property type="evidence" value="ECO:0007669"/>
    <property type="project" value="TreeGrafter"/>
</dbReference>
<reference evidence="5 6" key="1">
    <citation type="journal article" date="2016" name="Front. Microbiol.">
        <title>Genomic Resource of Rice Seed Associated Bacteria.</title>
        <authorList>
            <person name="Midha S."/>
            <person name="Bansal K."/>
            <person name="Sharma S."/>
            <person name="Kumar N."/>
            <person name="Patil P.P."/>
            <person name="Chaudhry V."/>
            <person name="Patil P.B."/>
        </authorList>
    </citation>
    <scope>NUCLEOTIDE SEQUENCE [LARGE SCALE GENOMIC DNA]</scope>
    <source>
        <strain evidence="5 6">NS226</strain>
    </source>
</reference>
<dbReference type="InterPro" id="IPR050417">
    <property type="entry name" value="Sugar_Epim/Isomerase"/>
</dbReference>
<evidence type="ECO:0000256" key="1">
    <source>
        <dbReference type="ARBA" id="ARBA00023235"/>
    </source>
</evidence>
<dbReference type="STRING" id="401562.NS365_15945"/>
<dbReference type="NCBIfam" id="NF043033">
    <property type="entry name" value="OxoTetrIsom"/>
    <property type="match status" value="1"/>
</dbReference>